<evidence type="ECO:0000259" key="1">
    <source>
        <dbReference type="PROSITE" id="PS51186"/>
    </source>
</evidence>
<proteinExistence type="predicted"/>
<dbReference type="InterPro" id="IPR051531">
    <property type="entry name" value="N-acetyltransferase"/>
</dbReference>
<dbReference type="Gene3D" id="3.40.630.30">
    <property type="match status" value="1"/>
</dbReference>
<comment type="caution">
    <text evidence="2">The sequence shown here is derived from an EMBL/GenBank/DDBJ whole genome shotgun (WGS) entry which is preliminary data.</text>
</comment>
<sequence length="187" mass="21278">MTNKNDFIPDTRSGSMLSREFSVGRLRRLKKSDLEQFQLYRNDPVVGRFQGWEPMPSDKALDFLNEMELCPLFQNGTWTQIGISNLETDSLIGDIGIYISDDSLSAEIGFTLSSENQGKGIAYAAVQEAIKFLLETTSIEKITAITDSRNIKSTSLLNRLGFKFKFSKEVEFRGEFCLEYNFELLKI</sequence>
<protein>
    <recommendedName>
        <fullName evidence="1">N-acetyltransferase domain-containing protein</fullName>
    </recommendedName>
</protein>
<evidence type="ECO:0000313" key="2">
    <source>
        <dbReference type="EMBL" id="OYQ18745.1"/>
    </source>
</evidence>
<dbReference type="GO" id="GO:0016747">
    <property type="term" value="F:acyltransferase activity, transferring groups other than amino-acyl groups"/>
    <property type="evidence" value="ECO:0007669"/>
    <property type="project" value="InterPro"/>
</dbReference>
<dbReference type="RefSeq" id="WP_094409008.1">
    <property type="nucleotide sequence ID" value="NZ_BMJZ01000001.1"/>
</dbReference>
<feature type="domain" description="N-acetyltransferase" evidence="1">
    <location>
        <begin position="24"/>
        <end position="183"/>
    </location>
</feature>
<evidence type="ECO:0000313" key="3">
    <source>
        <dbReference type="Proteomes" id="UP000216361"/>
    </source>
</evidence>
<dbReference type="InterPro" id="IPR016181">
    <property type="entry name" value="Acyl_CoA_acyltransferase"/>
</dbReference>
<dbReference type="SUPFAM" id="SSF55729">
    <property type="entry name" value="Acyl-CoA N-acyltransferases (Nat)"/>
    <property type="match status" value="1"/>
</dbReference>
<dbReference type="PANTHER" id="PTHR43792">
    <property type="entry name" value="GNAT FAMILY, PUTATIVE (AFU_ORTHOLOGUE AFUA_3G00765)-RELATED-RELATED"/>
    <property type="match status" value="1"/>
</dbReference>
<dbReference type="Pfam" id="PF13302">
    <property type="entry name" value="Acetyltransf_3"/>
    <property type="match status" value="1"/>
</dbReference>
<gene>
    <name evidence="2" type="ORF">CHR90_10830</name>
</gene>
<organism evidence="2 3">
    <name type="scientific">Elstera cyanobacteriorum</name>
    <dbReference type="NCBI Taxonomy" id="2022747"/>
    <lineage>
        <taxon>Bacteria</taxon>
        <taxon>Pseudomonadati</taxon>
        <taxon>Pseudomonadota</taxon>
        <taxon>Alphaproteobacteria</taxon>
        <taxon>Rhodospirillales</taxon>
        <taxon>Rhodospirillaceae</taxon>
        <taxon>Elstera</taxon>
    </lineage>
</organism>
<dbReference type="PANTHER" id="PTHR43792:SF1">
    <property type="entry name" value="N-ACETYLTRANSFERASE DOMAIN-CONTAINING PROTEIN"/>
    <property type="match status" value="1"/>
</dbReference>
<dbReference type="PROSITE" id="PS51186">
    <property type="entry name" value="GNAT"/>
    <property type="match status" value="1"/>
</dbReference>
<reference evidence="2 3" key="1">
    <citation type="submission" date="2017-07" db="EMBL/GenBank/DDBJ databases">
        <title>Elstera cyanobacteriorum sp. nov., a novel bacterium isolated from cyanobacterial aggregates in a eutrophic lake.</title>
        <authorList>
            <person name="Cai H."/>
        </authorList>
    </citation>
    <scope>NUCLEOTIDE SEQUENCE [LARGE SCALE GENOMIC DNA]</scope>
    <source>
        <strain evidence="2 3">TH019</strain>
    </source>
</reference>
<name>A0A255XQM7_9PROT</name>
<dbReference type="EMBL" id="NOXS01000032">
    <property type="protein sequence ID" value="OYQ18745.1"/>
    <property type="molecule type" value="Genomic_DNA"/>
</dbReference>
<keyword evidence="3" id="KW-1185">Reference proteome</keyword>
<dbReference type="AlphaFoldDB" id="A0A255XQM7"/>
<dbReference type="OrthoDB" id="6293260at2"/>
<accession>A0A255XQM7</accession>
<dbReference type="InterPro" id="IPR000182">
    <property type="entry name" value="GNAT_dom"/>
</dbReference>
<dbReference type="Proteomes" id="UP000216361">
    <property type="component" value="Unassembled WGS sequence"/>
</dbReference>